<feature type="compositionally biased region" description="Polar residues" evidence="1">
    <location>
        <begin position="9"/>
        <end position="46"/>
    </location>
</feature>
<protein>
    <submittedName>
        <fullName evidence="2">Uncharacterized protein</fullName>
    </submittedName>
</protein>
<dbReference type="AlphaFoldDB" id="A0A0B6Y2R7"/>
<gene>
    <name evidence="2" type="primary">ORF10688</name>
</gene>
<organism evidence="2">
    <name type="scientific">Arion vulgaris</name>
    <dbReference type="NCBI Taxonomy" id="1028688"/>
    <lineage>
        <taxon>Eukaryota</taxon>
        <taxon>Metazoa</taxon>
        <taxon>Spiralia</taxon>
        <taxon>Lophotrochozoa</taxon>
        <taxon>Mollusca</taxon>
        <taxon>Gastropoda</taxon>
        <taxon>Heterobranchia</taxon>
        <taxon>Euthyneura</taxon>
        <taxon>Panpulmonata</taxon>
        <taxon>Eupulmonata</taxon>
        <taxon>Stylommatophora</taxon>
        <taxon>Helicina</taxon>
        <taxon>Arionoidea</taxon>
        <taxon>Arionidae</taxon>
        <taxon>Arion</taxon>
    </lineage>
</organism>
<evidence type="ECO:0000313" key="2">
    <source>
        <dbReference type="EMBL" id="CEK50409.1"/>
    </source>
</evidence>
<reference evidence="2" key="1">
    <citation type="submission" date="2014-12" db="EMBL/GenBank/DDBJ databases">
        <title>Insight into the proteome of Arion vulgaris.</title>
        <authorList>
            <person name="Aradska J."/>
            <person name="Bulat T."/>
            <person name="Smidak R."/>
            <person name="Sarate P."/>
            <person name="Gangsoo J."/>
            <person name="Sialana F."/>
            <person name="Bilban M."/>
            <person name="Lubec G."/>
        </authorList>
    </citation>
    <scope>NUCLEOTIDE SEQUENCE</scope>
    <source>
        <tissue evidence="2">Skin</tissue>
    </source>
</reference>
<proteinExistence type="predicted"/>
<evidence type="ECO:0000256" key="1">
    <source>
        <dbReference type="SAM" id="MobiDB-lite"/>
    </source>
</evidence>
<name>A0A0B6Y2R7_9EUPU</name>
<dbReference type="EMBL" id="HACG01003544">
    <property type="protein sequence ID" value="CEK50409.1"/>
    <property type="molecule type" value="Transcribed_RNA"/>
</dbReference>
<feature type="region of interest" description="Disordered" evidence="1">
    <location>
        <begin position="6"/>
        <end position="53"/>
    </location>
</feature>
<accession>A0A0B6Y2R7</accession>
<sequence length="53" mass="5591">MVLIGFHGSQRSCQQLTSPPTSLWGSLNSRSGDSTEIPSQKVTNPTSVSVSVT</sequence>